<organism evidence="2 3">
    <name type="scientific">Streptomyces mobaraensis</name>
    <name type="common">Streptoverticillium mobaraense</name>
    <dbReference type="NCBI Taxonomy" id="35621"/>
    <lineage>
        <taxon>Bacteria</taxon>
        <taxon>Bacillati</taxon>
        <taxon>Actinomycetota</taxon>
        <taxon>Actinomycetes</taxon>
        <taxon>Kitasatosporales</taxon>
        <taxon>Streptomycetaceae</taxon>
        <taxon>Streptomyces</taxon>
    </lineage>
</organism>
<dbReference type="PROSITE" id="PS50231">
    <property type="entry name" value="RICIN_B_LECTIN"/>
    <property type="match status" value="1"/>
</dbReference>
<dbReference type="CDD" id="cd00161">
    <property type="entry name" value="beta-trefoil_Ricin-like"/>
    <property type="match status" value="1"/>
</dbReference>
<keyword evidence="3" id="KW-1185">Reference proteome</keyword>
<evidence type="ECO:0000313" key="2">
    <source>
        <dbReference type="EMBL" id="KAB7844952.1"/>
    </source>
</evidence>
<dbReference type="InterPro" id="IPR035992">
    <property type="entry name" value="Ricin_B-like_lectins"/>
</dbReference>
<name>A0A5N5W7S4_STRMB</name>
<dbReference type="Proteomes" id="UP000327000">
    <property type="component" value="Unassembled WGS sequence"/>
</dbReference>
<evidence type="ECO:0000256" key="1">
    <source>
        <dbReference type="SAM" id="SignalP"/>
    </source>
</evidence>
<proteinExistence type="predicted"/>
<sequence length="182" mass="18823">MQLRALAAVFAAGLLMTAQNAQAAGHSAAAPASIVGDNQYHSITNGGTTSGGSRLALEVEGQCAAPTGYADINTYDPSHASEKWKFFLNPDGTANIQDSCDPSMALTAPTESGGAATLTHRDTNNITPQQKWKVTQDANGVLTIASAATGSVLDSCGTWAAGSTVVVDPDRQRTTQRWTVLS</sequence>
<dbReference type="EMBL" id="VOKX01000027">
    <property type="protein sequence ID" value="KAB7844952.1"/>
    <property type="molecule type" value="Genomic_DNA"/>
</dbReference>
<keyword evidence="1" id="KW-0732">Signal</keyword>
<reference evidence="2 3" key="1">
    <citation type="journal article" date="2019" name="Microb. Cell Fact.">
        <title>Exploring novel herbicidin analogues by transcriptional regulator overexpression and MS/MS molecular networking.</title>
        <authorList>
            <person name="Shi Y."/>
            <person name="Gu R."/>
            <person name="Li Y."/>
            <person name="Wang X."/>
            <person name="Ren W."/>
            <person name="Li X."/>
            <person name="Wang L."/>
            <person name="Xie Y."/>
            <person name="Hong B."/>
        </authorList>
    </citation>
    <scope>NUCLEOTIDE SEQUENCE [LARGE SCALE GENOMIC DNA]</scope>
    <source>
        <strain evidence="2 3">US-43</strain>
    </source>
</reference>
<dbReference type="AlphaFoldDB" id="A0A5N5W7S4"/>
<dbReference type="SUPFAM" id="SSF50370">
    <property type="entry name" value="Ricin B-like lectins"/>
    <property type="match status" value="1"/>
</dbReference>
<feature type="chain" id="PRO_5024862621" evidence="1">
    <location>
        <begin position="24"/>
        <end position="182"/>
    </location>
</feature>
<feature type="signal peptide" evidence="1">
    <location>
        <begin position="1"/>
        <end position="23"/>
    </location>
</feature>
<protein>
    <submittedName>
        <fullName evidence="2">RICIN domain-containing protein</fullName>
    </submittedName>
</protein>
<evidence type="ECO:0000313" key="3">
    <source>
        <dbReference type="Proteomes" id="UP000327000"/>
    </source>
</evidence>
<dbReference type="OrthoDB" id="2677755at2"/>
<dbReference type="RefSeq" id="WP_152263780.1">
    <property type="nucleotide sequence ID" value="NZ_VOKX01000027.1"/>
</dbReference>
<dbReference type="Gene3D" id="2.80.10.50">
    <property type="match status" value="1"/>
</dbReference>
<gene>
    <name evidence="2" type="ORF">FRZ00_14595</name>
</gene>
<accession>A0A5N5W7S4</accession>
<comment type="caution">
    <text evidence="2">The sequence shown here is derived from an EMBL/GenBank/DDBJ whole genome shotgun (WGS) entry which is preliminary data.</text>
</comment>